<dbReference type="Gene3D" id="3.30.470.20">
    <property type="entry name" value="ATP-grasp fold, B domain"/>
    <property type="match status" value="1"/>
</dbReference>
<proteinExistence type="predicted"/>
<dbReference type="Proteomes" id="UP001500979">
    <property type="component" value="Unassembled WGS sequence"/>
</dbReference>
<evidence type="ECO:0000313" key="2">
    <source>
        <dbReference type="EMBL" id="GAA2812456.1"/>
    </source>
</evidence>
<feature type="region of interest" description="Disordered" evidence="1">
    <location>
        <begin position="1"/>
        <end position="23"/>
    </location>
</feature>
<keyword evidence="3" id="KW-1185">Reference proteome</keyword>
<accession>A0ABN3VKT6</accession>
<dbReference type="EMBL" id="BAAAUX010000024">
    <property type="protein sequence ID" value="GAA2812456.1"/>
    <property type="molecule type" value="Genomic_DNA"/>
</dbReference>
<evidence type="ECO:0000256" key="1">
    <source>
        <dbReference type="SAM" id="MobiDB-lite"/>
    </source>
</evidence>
<gene>
    <name evidence="2" type="ORF">GCM10010470_54860</name>
</gene>
<dbReference type="SUPFAM" id="SSF56059">
    <property type="entry name" value="Glutathione synthetase ATP-binding domain-like"/>
    <property type="match status" value="1"/>
</dbReference>
<organism evidence="2 3">
    <name type="scientific">Saccharopolyspora taberi</name>
    <dbReference type="NCBI Taxonomy" id="60895"/>
    <lineage>
        <taxon>Bacteria</taxon>
        <taxon>Bacillati</taxon>
        <taxon>Actinomycetota</taxon>
        <taxon>Actinomycetes</taxon>
        <taxon>Pseudonocardiales</taxon>
        <taxon>Pseudonocardiaceae</taxon>
        <taxon>Saccharopolyspora</taxon>
    </lineage>
</organism>
<feature type="compositionally biased region" description="Basic and acidic residues" evidence="1">
    <location>
        <begin position="1"/>
        <end position="10"/>
    </location>
</feature>
<sequence length="382" mass="43273">MSDAEGRPSDLAHPFGPAAASSARGVRPTPLLLQGQDYFFRSPDTALDFQDRMYRADLVAETPGDPAPCVLVLARAADMEMNELSLALAEHDIRMVRIDADRCLDLGLTVYTDAPLLEFQRWLLRPVLVWRRHFDITALPVDPTTVHGAYVREQWQAVANWLACRSDWEQVNPVRSSAHLDRLTQLHDATAFGLRVPRTAVTTMPGRARPGGGRCIVKTAGHHLLEPEPGALRGLFPRPLDIRRTDGVLEPAPVLVQQYLDAEHELRVFVVDDRVIPFRVEKLDPAQLWVDPEAVAVRRVDVDPDLASKLLALCRHWRLQVAAFDLLVIDGEPVFLEVNVNCDWRWFEHRAESTEVSDEVHGWVRRRFEQLAEVAGARRERW</sequence>
<reference evidence="2 3" key="1">
    <citation type="journal article" date="2019" name="Int. J. Syst. Evol. Microbiol.">
        <title>The Global Catalogue of Microorganisms (GCM) 10K type strain sequencing project: providing services to taxonomists for standard genome sequencing and annotation.</title>
        <authorList>
            <consortium name="The Broad Institute Genomics Platform"/>
            <consortium name="The Broad Institute Genome Sequencing Center for Infectious Disease"/>
            <person name="Wu L."/>
            <person name="Ma J."/>
        </authorList>
    </citation>
    <scope>NUCLEOTIDE SEQUENCE [LARGE SCALE GENOMIC DNA]</scope>
    <source>
        <strain evidence="2 3">JCM 9383</strain>
    </source>
</reference>
<evidence type="ECO:0000313" key="3">
    <source>
        <dbReference type="Proteomes" id="UP001500979"/>
    </source>
</evidence>
<dbReference type="RefSeq" id="WP_344684560.1">
    <property type="nucleotide sequence ID" value="NZ_BAAAUX010000024.1"/>
</dbReference>
<comment type="caution">
    <text evidence="2">The sequence shown here is derived from an EMBL/GenBank/DDBJ whole genome shotgun (WGS) entry which is preliminary data.</text>
</comment>
<name>A0ABN3VKT6_9PSEU</name>
<evidence type="ECO:0008006" key="4">
    <source>
        <dbReference type="Google" id="ProtNLM"/>
    </source>
</evidence>
<protein>
    <recommendedName>
        <fullName evidence="4">ATP-grasp domain-containing protein</fullName>
    </recommendedName>
</protein>